<dbReference type="VEuPathDB" id="FungiDB:jhhlp_008427"/>
<evidence type="ECO:0000313" key="2">
    <source>
        <dbReference type="EMBL" id="PKS05060.1"/>
    </source>
</evidence>
<accession>A0A2N3MY09</accession>
<dbReference type="InParanoid" id="A0A2N3MY09"/>
<sequence length="229" mass="24776">MGPPKGWPLHLTYLTSPGRSKFLTKDQQAIARTKNPDLPVIQAEASQTPYSNVKITPISNPSHPANGQNGLFASRNLKPGSFILLYLGNVHPESDVEAKKSDYDLWLDRDAGIAVDAARCGNEARFVNDYRGVKDRPNAEFREVWSVRHQERCMAVFVLPEKKKAAKKMTVGKATATTATSNAAASPSAGAAGIAKGEEILVSYGKGFWGHRIPDGGAVEKEPDIPVLP</sequence>
<evidence type="ECO:0000313" key="3">
    <source>
        <dbReference type="Proteomes" id="UP000233524"/>
    </source>
</evidence>
<protein>
    <recommendedName>
        <fullName evidence="1">SET domain-containing protein</fullName>
    </recommendedName>
</protein>
<dbReference type="InterPro" id="IPR046341">
    <property type="entry name" value="SET_dom_sf"/>
</dbReference>
<dbReference type="OrthoDB" id="5792673at2759"/>
<proteinExistence type="predicted"/>
<dbReference type="EMBL" id="NLAX01001623">
    <property type="protein sequence ID" value="PKS05060.1"/>
    <property type="molecule type" value="Genomic_DNA"/>
</dbReference>
<keyword evidence="3" id="KW-1185">Reference proteome</keyword>
<reference evidence="2 3" key="1">
    <citation type="journal article" date="2017" name="G3 (Bethesda)">
        <title>First Draft Genome Sequence of the Pathogenic Fungus Lomentospora prolificans (Formerly Scedosporium prolificans).</title>
        <authorList>
            <person name="Luo R."/>
            <person name="Zimin A."/>
            <person name="Workman R."/>
            <person name="Fan Y."/>
            <person name="Pertea G."/>
            <person name="Grossman N."/>
            <person name="Wear M.P."/>
            <person name="Jia B."/>
            <person name="Miller H."/>
            <person name="Casadevall A."/>
            <person name="Timp W."/>
            <person name="Zhang S.X."/>
            <person name="Salzberg S.L."/>
        </authorList>
    </citation>
    <scope>NUCLEOTIDE SEQUENCE [LARGE SCALE GENOMIC DNA]</scope>
    <source>
        <strain evidence="2 3">JHH-5317</strain>
    </source>
</reference>
<dbReference type="InterPro" id="IPR001214">
    <property type="entry name" value="SET_dom"/>
</dbReference>
<dbReference type="PROSITE" id="PS50280">
    <property type="entry name" value="SET"/>
    <property type="match status" value="1"/>
</dbReference>
<comment type="caution">
    <text evidence="2">The sequence shown here is derived from an EMBL/GenBank/DDBJ whole genome shotgun (WGS) entry which is preliminary data.</text>
</comment>
<feature type="domain" description="SET" evidence="1">
    <location>
        <begin position="51"/>
        <end position="205"/>
    </location>
</feature>
<dbReference type="Pfam" id="PF00856">
    <property type="entry name" value="SET"/>
    <property type="match status" value="1"/>
</dbReference>
<dbReference type="Proteomes" id="UP000233524">
    <property type="component" value="Unassembled WGS sequence"/>
</dbReference>
<dbReference type="STRING" id="41688.A0A2N3MY09"/>
<dbReference type="SUPFAM" id="SSF82199">
    <property type="entry name" value="SET domain"/>
    <property type="match status" value="1"/>
</dbReference>
<dbReference type="Gene3D" id="2.170.270.10">
    <property type="entry name" value="SET domain"/>
    <property type="match status" value="1"/>
</dbReference>
<name>A0A2N3MY09_9PEZI</name>
<organism evidence="2 3">
    <name type="scientific">Lomentospora prolificans</name>
    <dbReference type="NCBI Taxonomy" id="41688"/>
    <lineage>
        <taxon>Eukaryota</taxon>
        <taxon>Fungi</taxon>
        <taxon>Dikarya</taxon>
        <taxon>Ascomycota</taxon>
        <taxon>Pezizomycotina</taxon>
        <taxon>Sordariomycetes</taxon>
        <taxon>Hypocreomycetidae</taxon>
        <taxon>Microascales</taxon>
        <taxon>Microascaceae</taxon>
        <taxon>Lomentospora</taxon>
    </lineage>
</organism>
<evidence type="ECO:0000259" key="1">
    <source>
        <dbReference type="PROSITE" id="PS50280"/>
    </source>
</evidence>
<gene>
    <name evidence="2" type="ORF">jhhlp_008427</name>
</gene>
<dbReference type="AlphaFoldDB" id="A0A2N3MY09"/>